<name>A0A7J5BNT4_9MICO</name>
<feature type="transmembrane region" description="Helical" evidence="1">
    <location>
        <begin position="28"/>
        <end position="48"/>
    </location>
</feature>
<dbReference type="OrthoDB" id="9931624at2"/>
<dbReference type="RefSeq" id="WP_158041635.1">
    <property type="nucleotide sequence ID" value="NZ_JACCFV010000001.1"/>
</dbReference>
<proteinExistence type="predicted"/>
<evidence type="ECO:0000313" key="2">
    <source>
        <dbReference type="EMBL" id="KAB1654084.1"/>
    </source>
</evidence>
<comment type="caution">
    <text evidence="2">The sequence shown here is derived from an EMBL/GenBank/DDBJ whole genome shotgun (WGS) entry which is preliminary data.</text>
</comment>
<dbReference type="EMBL" id="WBJZ01000020">
    <property type="protein sequence ID" value="KAB1654084.1"/>
    <property type="molecule type" value="Genomic_DNA"/>
</dbReference>
<feature type="transmembrane region" description="Helical" evidence="1">
    <location>
        <begin position="68"/>
        <end position="97"/>
    </location>
</feature>
<organism evidence="2 3">
    <name type="scientific">Pseudoclavibacter chungangensis</name>
    <dbReference type="NCBI Taxonomy" id="587635"/>
    <lineage>
        <taxon>Bacteria</taxon>
        <taxon>Bacillati</taxon>
        <taxon>Actinomycetota</taxon>
        <taxon>Actinomycetes</taxon>
        <taxon>Micrococcales</taxon>
        <taxon>Microbacteriaceae</taxon>
        <taxon>Pseudoclavibacter</taxon>
    </lineage>
</organism>
<protein>
    <submittedName>
        <fullName evidence="2">Uncharacterized protein</fullName>
    </submittedName>
</protein>
<keyword evidence="3" id="KW-1185">Reference proteome</keyword>
<accession>A0A7J5BNT4</accession>
<reference evidence="2 3" key="1">
    <citation type="submission" date="2019-09" db="EMBL/GenBank/DDBJ databases">
        <title>Phylogeny of genus Pseudoclavibacter and closely related genus.</title>
        <authorList>
            <person name="Li Y."/>
        </authorList>
    </citation>
    <scope>NUCLEOTIDE SEQUENCE [LARGE SCALE GENOMIC DNA]</scope>
    <source>
        <strain evidence="2 3">DSM 23821</strain>
    </source>
</reference>
<dbReference type="AlphaFoldDB" id="A0A7J5BNT4"/>
<keyword evidence="1" id="KW-1133">Transmembrane helix</keyword>
<dbReference type="Proteomes" id="UP000467240">
    <property type="component" value="Unassembled WGS sequence"/>
</dbReference>
<keyword evidence="1" id="KW-0472">Membrane</keyword>
<gene>
    <name evidence="2" type="ORF">F8O01_14315</name>
</gene>
<keyword evidence="1" id="KW-0812">Transmembrane</keyword>
<evidence type="ECO:0000313" key="3">
    <source>
        <dbReference type="Proteomes" id="UP000467240"/>
    </source>
</evidence>
<sequence>MTGRAFDPDFHPDPRKVTERGGVFFNPWLNISVCVLLTVGLGVATWWAGSALVEESTKPAYPDQGLQVVGAFVGMLAFGLATLALIGVTIFVIVWWAKRTPDRDPPTQPG</sequence>
<evidence type="ECO:0000256" key="1">
    <source>
        <dbReference type="SAM" id="Phobius"/>
    </source>
</evidence>